<proteinExistence type="predicted"/>
<gene>
    <name evidence="1" type="ORF">BLA3211_06113</name>
</gene>
<evidence type="ECO:0000313" key="2">
    <source>
        <dbReference type="Proteomes" id="UP000494301"/>
    </source>
</evidence>
<organism evidence="1 2">
    <name type="scientific">Burkholderia aenigmatica</name>
    <dbReference type="NCBI Taxonomy" id="2015348"/>
    <lineage>
        <taxon>Bacteria</taxon>
        <taxon>Pseudomonadati</taxon>
        <taxon>Pseudomonadota</taxon>
        <taxon>Betaproteobacteria</taxon>
        <taxon>Burkholderiales</taxon>
        <taxon>Burkholderiaceae</taxon>
        <taxon>Burkholderia</taxon>
        <taxon>Burkholderia cepacia complex</taxon>
    </lineage>
</organism>
<sequence>MQQKIQKMMDTTTKNNKGWLTYNELINQLRGHYEQTY</sequence>
<dbReference type="Proteomes" id="UP000494301">
    <property type="component" value="Unassembled WGS sequence"/>
</dbReference>
<dbReference type="AlphaFoldDB" id="A0A6J5JHJ4"/>
<evidence type="ECO:0000313" key="1">
    <source>
        <dbReference type="EMBL" id="CAB3970775.1"/>
    </source>
</evidence>
<reference evidence="1 2" key="1">
    <citation type="submission" date="2020-04" db="EMBL/GenBank/DDBJ databases">
        <authorList>
            <person name="Depoorter E."/>
        </authorList>
    </citation>
    <scope>NUCLEOTIDE SEQUENCE [LARGE SCALE GENOMIC DNA]</scope>
    <source>
        <strain evidence="1 2">BCC0217</strain>
    </source>
</reference>
<accession>A0A6J5JHJ4</accession>
<protein>
    <submittedName>
        <fullName evidence="1">Uncharacterized protein</fullName>
    </submittedName>
</protein>
<dbReference type="EMBL" id="CABWIL020000025">
    <property type="protein sequence ID" value="CAB3970775.1"/>
    <property type="molecule type" value="Genomic_DNA"/>
</dbReference>
<name>A0A6J5JHJ4_9BURK</name>